<feature type="domain" description="NADP transhydrogenase beta-like" evidence="17">
    <location>
        <begin position="12"/>
        <end position="501"/>
    </location>
</feature>
<evidence type="ECO:0000256" key="11">
    <source>
        <dbReference type="ARBA" id="ARBA00022989"/>
    </source>
</evidence>
<feature type="transmembrane region" description="Helical" evidence="16">
    <location>
        <begin position="167"/>
        <end position="188"/>
    </location>
</feature>
<evidence type="ECO:0000256" key="16">
    <source>
        <dbReference type="SAM" id="Phobius"/>
    </source>
</evidence>
<evidence type="ECO:0000256" key="3">
    <source>
        <dbReference type="ARBA" id="ARBA00007919"/>
    </source>
</evidence>
<evidence type="ECO:0000256" key="2">
    <source>
        <dbReference type="ARBA" id="ARBA00004429"/>
    </source>
</evidence>
<dbReference type="PANTHER" id="PTHR44758">
    <property type="entry name" value="NAD(P) TRANSHYDROGENASE SUBUNIT BETA"/>
    <property type="match status" value="1"/>
</dbReference>
<dbReference type="EMBL" id="JAUQSZ010000009">
    <property type="protein sequence ID" value="MDO7843485.1"/>
    <property type="molecule type" value="Genomic_DNA"/>
</dbReference>
<evidence type="ECO:0000313" key="18">
    <source>
        <dbReference type="EMBL" id="MDO7843485.1"/>
    </source>
</evidence>
<keyword evidence="10 15" id="KW-1278">Translocase</keyword>
<feature type="transmembrane region" description="Helical" evidence="16">
    <location>
        <begin position="6"/>
        <end position="28"/>
    </location>
</feature>
<name>A0ABT9A2L7_9SPHN</name>
<dbReference type="Proteomes" id="UP001176468">
    <property type="component" value="Unassembled WGS sequence"/>
</dbReference>
<accession>A0ABT9A2L7</accession>
<keyword evidence="7 15" id="KW-0997">Cell inner membrane</keyword>
<evidence type="ECO:0000256" key="6">
    <source>
        <dbReference type="ARBA" id="ARBA00022475"/>
    </source>
</evidence>
<feature type="transmembrane region" description="Helical" evidence="16">
    <location>
        <begin position="204"/>
        <end position="221"/>
    </location>
</feature>
<comment type="caution">
    <text evidence="18">The sequence shown here is derived from an EMBL/GenBank/DDBJ whole genome shotgun (WGS) entry which is preliminary data.</text>
</comment>
<evidence type="ECO:0000256" key="12">
    <source>
        <dbReference type="ARBA" id="ARBA00023027"/>
    </source>
</evidence>
<feature type="transmembrane region" description="Helical" evidence="16">
    <location>
        <begin position="116"/>
        <end position="137"/>
    </location>
</feature>
<dbReference type="RefSeq" id="WP_304561936.1">
    <property type="nucleotide sequence ID" value="NZ_JAUQSZ010000009.1"/>
</dbReference>
<evidence type="ECO:0000256" key="10">
    <source>
        <dbReference type="ARBA" id="ARBA00022967"/>
    </source>
</evidence>
<comment type="similarity">
    <text evidence="3 15">Belongs to the PNT beta subunit family.</text>
</comment>
<dbReference type="SUPFAM" id="SSF52467">
    <property type="entry name" value="DHS-like NAD/FAD-binding domain"/>
    <property type="match status" value="1"/>
</dbReference>
<evidence type="ECO:0000313" key="19">
    <source>
        <dbReference type="Proteomes" id="UP001176468"/>
    </source>
</evidence>
<comment type="catalytic activity">
    <reaction evidence="14 15">
        <text>NAD(+) + NADPH + H(+)(in) = NADH + NADP(+) + H(+)(out)</text>
        <dbReference type="Rhea" id="RHEA:47992"/>
        <dbReference type="ChEBI" id="CHEBI:15378"/>
        <dbReference type="ChEBI" id="CHEBI:57540"/>
        <dbReference type="ChEBI" id="CHEBI:57783"/>
        <dbReference type="ChEBI" id="CHEBI:57945"/>
        <dbReference type="ChEBI" id="CHEBI:58349"/>
        <dbReference type="EC" id="7.1.1.1"/>
    </reaction>
</comment>
<feature type="transmembrane region" description="Helical" evidence="16">
    <location>
        <begin position="85"/>
        <end position="104"/>
    </location>
</feature>
<sequence length="504" mass="53007">MEHVTVNPWAALAYLVAGVCFILALRGLSSPSTSQRGNRMGIIGMTIAVVTTLITHAPVLAVACPQPANGVALCEQFGALHLDTLALIEILGAIAIGAVIGVVTARKIAMTDMPQLVAAFHSLVGLAAVLVAAAAFLNPQAFGIADQVIPMIGQPFWAIYPQSRIEMGLGVAIGAITFSGSVIAFLKLNGNMGGAPIMLPGRHVINLGVLAGILGLIAYFTQDQSPWIFWTITALSFVIGFLLIIPIGGADMPVVVSMLNSYSGWAAAAMGFTLHNSAMIITGALVGSSGAILSYIMCKAMNRSFISVIAGGFGAAADTSGGGAAKEQRPWKRGSAEDAAFLMQQAEQVIIVPGYGMAVAQAQHVLREMADKLKEHGVRVKYAIHPVAGRMPGHMNVLLAEANVPYDEVFELEDINSEFAQTDVAFIIGANDVVNPAAKTDKGSPIYGMPVFDVEKAKTVLFIKRSMGGVGYAGVDNDVFYMDNTMMLLADAKKMVEEIVKSLD</sequence>
<evidence type="ECO:0000256" key="15">
    <source>
        <dbReference type="PIRNR" id="PIRNR000204"/>
    </source>
</evidence>
<keyword evidence="13 15" id="KW-0472">Membrane</keyword>
<keyword evidence="12 15" id="KW-0520">NAD</keyword>
<evidence type="ECO:0000256" key="9">
    <source>
        <dbReference type="ARBA" id="ARBA00022857"/>
    </source>
</evidence>
<dbReference type="Pfam" id="PF02233">
    <property type="entry name" value="PNTB"/>
    <property type="match status" value="1"/>
</dbReference>
<dbReference type="InterPro" id="IPR029035">
    <property type="entry name" value="DHS-like_NAD/FAD-binding_dom"/>
</dbReference>
<dbReference type="Gene3D" id="3.40.50.1220">
    <property type="entry name" value="TPP-binding domain"/>
    <property type="match status" value="1"/>
</dbReference>
<evidence type="ECO:0000256" key="13">
    <source>
        <dbReference type="ARBA" id="ARBA00023136"/>
    </source>
</evidence>
<keyword evidence="19" id="KW-1185">Reference proteome</keyword>
<evidence type="ECO:0000256" key="7">
    <source>
        <dbReference type="ARBA" id="ARBA00022519"/>
    </source>
</evidence>
<dbReference type="InterPro" id="IPR034300">
    <property type="entry name" value="PNTB-like"/>
</dbReference>
<feature type="transmembrane region" description="Helical" evidence="16">
    <location>
        <begin position="278"/>
        <end position="298"/>
    </location>
</feature>
<feature type="transmembrane region" description="Helical" evidence="16">
    <location>
        <begin position="40"/>
        <end position="63"/>
    </location>
</feature>
<dbReference type="EC" id="7.1.1.1" evidence="4 15"/>
<evidence type="ECO:0000256" key="5">
    <source>
        <dbReference type="ARBA" id="ARBA00014581"/>
    </source>
</evidence>
<dbReference type="PIRSF" id="PIRSF000204">
    <property type="entry name" value="PNTB"/>
    <property type="match status" value="1"/>
</dbReference>
<comment type="function">
    <text evidence="1 15">The transhydrogenation between NADH and NADP is coupled to respiration and ATP hydrolysis and functions as a proton pump across the membrane.</text>
</comment>
<keyword evidence="6 15" id="KW-1003">Cell membrane</keyword>
<evidence type="ECO:0000259" key="17">
    <source>
        <dbReference type="Pfam" id="PF02233"/>
    </source>
</evidence>
<evidence type="ECO:0000256" key="14">
    <source>
        <dbReference type="ARBA" id="ARBA00048202"/>
    </source>
</evidence>
<keyword evidence="11 16" id="KW-1133">Transmembrane helix</keyword>
<reference evidence="18" key="1">
    <citation type="submission" date="2023-07" db="EMBL/GenBank/DDBJ databases">
        <authorList>
            <person name="Kim M.K."/>
        </authorList>
    </citation>
    <scope>NUCLEOTIDE SEQUENCE</scope>
    <source>
        <strain evidence="18">CA1-15</strain>
    </source>
</reference>
<organism evidence="18 19">
    <name type="scientific">Sphingomonas immobilis</name>
    <dbReference type="NCBI Taxonomy" id="3063997"/>
    <lineage>
        <taxon>Bacteria</taxon>
        <taxon>Pseudomonadati</taxon>
        <taxon>Pseudomonadota</taxon>
        <taxon>Alphaproteobacteria</taxon>
        <taxon>Sphingomonadales</taxon>
        <taxon>Sphingomonadaceae</taxon>
        <taxon>Sphingomonas</taxon>
    </lineage>
</organism>
<evidence type="ECO:0000256" key="8">
    <source>
        <dbReference type="ARBA" id="ARBA00022692"/>
    </source>
</evidence>
<keyword evidence="9 15" id="KW-0521">NADP</keyword>
<feature type="transmembrane region" description="Helical" evidence="16">
    <location>
        <begin position="227"/>
        <end position="247"/>
    </location>
</feature>
<evidence type="ECO:0000256" key="4">
    <source>
        <dbReference type="ARBA" id="ARBA00012943"/>
    </source>
</evidence>
<gene>
    <name evidence="18" type="ORF">Q5H94_14205</name>
</gene>
<keyword evidence="8 16" id="KW-0812">Transmembrane</keyword>
<evidence type="ECO:0000256" key="1">
    <source>
        <dbReference type="ARBA" id="ARBA00003943"/>
    </source>
</evidence>
<proteinExistence type="inferred from homology"/>
<dbReference type="InterPro" id="IPR012136">
    <property type="entry name" value="NADH_DH_b"/>
</dbReference>
<protein>
    <recommendedName>
        <fullName evidence="5 15">NAD(P) transhydrogenase subunit beta</fullName>
        <ecNumber evidence="4 15">7.1.1.1</ecNumber>
    </recommendedName>
    <alternativeName>
        <fullName evidence="15">Nicotinamide nucleotide transhydrogenase subunit beta</fullName>
    </alternativeName>
</protein>
<dbReference type="PANTHER" id="PTHR44758:SF1">
    <property type="entry name" value="NAD(P) TRANSHYDROGENASE SUBUNIT BETA"/>
    <property type="match status" value="1"/>
</dbReference>
<comment type="subcellular location">
    <subcellularLocation>
        <location evidence="2">Cell inner membrane</location>
        <topology evidence="2">Multi-pass membrane protein</topology>
    </subcellularLocation>
</comment>